<protein>
    <submittedName>
        <fullName evidence="1">Class B sortase</fullName>
    </submittedName>
</protein>
<dbReference type="RefSeq" id="WP_227733844.1">
    <property type="nucleotide sequence ID" value="NZ_JAJEPV010000053.1"/>
</dbReference>
<reference evidence="1 2" key="1">
    <citation type="submission" date="2021-10" db="EMBL/GenBank/DDBJ databases">
        <title>Anaerobic single-cell dispensing facilitates the cultivation of human gut bacteria.</title>
        <authorList>
            <person name="Afrizal A."/>
        </authorList>
    </citation>
    <scope>NUCLEOTIDE SEQUENCE [LARGE SCALE GENOMIC DNA]</scope>
    <source>
        <strain evidence="1 2">CLA-AA-H273</strain>
    </source>
</reference>
<evidence type="ECO:0000313" key="1">
    <source>
        <dbReference type="EMBL" id="MCC2121009.1"/>
    </source>
</evidence>
<dbReference type="InterPro" id="IPR009835">
    <property type="entry name" value="SrtB"/>
</dbReference>
<dbReference type="EMBL" id="JAJEPV010000053">
    <property type="protein sequence ID" value="MCC2121009.1"/>
    <property type="molecule type" value="Genomic_DNA"/>
</dbReference>
<dbReference type="InterPro" id="IPR023365">
    <property type="entry name" value="Sortase_dom-sf"/>
</dbReference>
<dbReference type="AlphaFoldDB" id="A0AAE3A2B1"/>
<name>A0AAE3A2B1_9FIRM</name>
<keyword evidence="2" id="KW-1185">Reference proteome</keyword>
<evidence type="ECO:0000313" key="2">
    <source>
        <dbReference type="Proteomes" id="UP001197795"/>
    </source>
</evidence>
<gene>
    <name evidence="1" type="ORF">LKD75_15705</name>
</gene>
<dbReference type="Gene3D" id="2.40.260.10">
    <property type="entry name" value="Sortase"/>
    <property type="match status" value="1"/>
</dbReference>
<sequence length="76" mass="8705">MNPDVYAWITVPGTEIEYPILQHPSDNSYYFMHNIDGSYGYPGCIYTENLNSKDITDNNTVIYGHNVKNDSMPVKQ</sequence>
<dbReference type="Proteomes" id="UP001197795">
    <property type="component" value="Unassembled WGS sequence"/>
</dbReference>
<dbReference type="CDD" id="cd05826">
    <property type="entry name" value="Sortase_B"/>
    <property type="match status" value="1"/>
</dbReference>
<comment type="caution">
    <text evidence="1">The sequence shown here is derived from an EMBL/GenBank/DDBJ whole genome shotgun (WGS) entry which is preliminary data.</text>
</comment>
<dbReference type="SUPFAM" id="SSF63817">
    <property type="entry name" value="Sortase"/>
    <property type="match status" value="1"/>
</dbReference>
<organism evidence="1 2">
    <name type="scientific">Waltera acetigignens</name>
    <dbReference type="NCBI Taxonomy" id="2981769"/>
    <lineage>
        <taxon>Bacteria</taxon>
        <taxon>Bacillati</taxon>
        <taxon>Bacillota</taxon>
        <taxon>Clostridia</taxon>
        <taxon>Lachnospirales</taxon>
        <taxon>Lachnospiraceae</taxon>
        <taxon>Waltera</taxon>
    </lineage>
</organism>
<proteinExistence type="predicted"/>
<accession>A0AAE3A2B1</accession>